<keyword evidence="2" id="KW-1185">Reference proteome</keyword>
<dbReference type="GO" id="GO:0004833">
    <property type="term" value="F:L-tryptophan 2,3-dioxygenase activity"/>
    <property type="evidence" value="ECO:0007669"/>
    <property type="project" value="InterPro"/>
</dbReference>
<accession>A0A561SEW1</accession>
<dbReference type="SUPFAM" id="SSF140959">
    <property type="entry name" value="Indolic compounds 2,3-dioxygenase-like"/>
    <property type="match status" value="1"/>
</dbReference>
<organism evidence="1 2">
    <name type="scientific">Kitasatospora viridis</name>
    <dbReference type="NCBI Taxonomy" id="281105"/>
    <lineage>
        <taxon>Bacteria</taxon>
        <taxon>Bacillati</taxon>
        <taxon>Actinomycetota</taxon>
        <taxon>Actinomycetes</taxon>
        <taxon>Kitasatosporales</taxon>
        <taxon>Streptomycetaceae</taxon>
        <taxon>Kitasatospora</taxon>
    </lineage>
</organism>
<dbReference type="AlphaFoldDB" id="A0A561SEW1"/>
<dbReference type="GO" id="GO:0046872">
    <property type="term" value="F:metal ion binding"/>
    <property type="evidence" value="ECO:0007669"/>
    <property type="project" value="InterPro"/>
</dbReference>
<dbReference type="InterPro" id="IPR004981">
    <property type="entry name" value="Trp_2_3_dOase"/>
</dbReference>
<dbReference type="Proteomes" id="UP000317940">
    <property type="component" value="Unassembled WGS sequence"/>
</dbReference>
<comment type="caution">
    <text evidence="1">The sequence shown here is derived from an EMBL/GenBank/DDBJ whole genome shotgun (WGS) entry which is preliminary data.</text>
</comment>
<keyword evidence="1" id="KW-0560">Oxidoreductase</keyword>
<gene>
    <name evidence="1" type="ORF">FHX73_1510</name>
</gene>
<evidence type="ECO:0000313" key="1">
    <source>
        <dbReference type="EMBL" id="TWF73399.1"/>
    </source>
</evidence>
<name>A0A561SEW1_9ACTN</name>
<proteinExistence type="predicted"/>
<dbReference type="GO" id="GO:0019441">
    <property type="term" value="P:L-tryptophan catabolic process to kynurenine"/>
    <property type="evidence" value="ECO:0007669"/>
    <property type="project" value="InterPro"/>
</dbReference>
<evidence type="ECO:0000313" key="2">
    <source>
        <dbReference type="Proteomes" id="UP000317940"/>
    </source>
</evidence>
<dbReference type="GO" id="GO:0020037">
    <property type="term" value="F:heme binding"/>
    <property type="evidence" value="ECO:0007669"/>
    <property type="project" value="InterPro"/>
</dbReference>
<dbReference type="RefSeq" id="WP_211786452.1">
    <property type="nucleotide sequence ID" value="NZ_BAAAMZ010000001.1"/>
</dbReference>
<reference evidence="1 2" key="1">
    <citation type="submission" date="2019-06" db="EMBL/GenBank/DDBJ databases">
        <title>Sequencing the genomes of 1000 actinobacteria strains.</title>
        <authorList>
            <person name="Klenk H.-P."/>
        </authorList>
    </citation>
    <scope>NUCLEOTIDE SEQUENCE [LARGE SCALE GENOMIC DNA]</scope>
    <source>
        <strain evidence="1 2">DSM 44826</strain>
    </source>
</reference>
<dbReference type="EMBL" id="VIWT01000005">
    <property type="protein sequence ID" value="TWF73399.1"/>
    <property type="molecule type" value="Genomic_DNA"/>
</dbReference>
<sequence length="399" mass="44043">MAERAALPGRGEEILRMQSALGRAALSAAQRERLADWYEEASRPADGAARGPGLGPGLGLDLEPGLDLELELDERQVVALLTRPFSRRPDIPEYYRYTSLHVYDWFLTLYRQDPLEAGLTAIRATLVDLAERERAPLTLPGYGPAEAAERRARLAELIGELDRLLTPPWGAADQRLDRRLQVLVRCTGLPQSAVHHEHLFLRSVHACEVAFFLTRWSACRAVVAIAAGDREAALRHTGRTADCAELLSGVLRVLRTLSPEQFLSFREATGAASAVQSLNYHLAELAVYGYDPRKAGIFLHLGHLRQLNEQPLRDLWPLRAAIAAARDPELTAALGLVERSLLVWRGRHYGFGRSHLPHEVKGSGGTEGAGYLKRIVDKEICTTGPPAPVPEAMFRFALS</sequence>
<dbReference type="Pfam" id="PF03301">
    <property type="entry name" value="Trp_dioxygenase"/>
    <property type="match status" value="1"/>
</dbReference>
<protein>
    <submittedName>
        <fullName evidence="1">Tryptophan 2,3-dioxygenase</fullName>
    </submittedName>
</protein>
<keyword evidence="1" id="KW-0223">Dioxygenase</keyword>
<dbReference type="Gene3D" id="1.20.58.480">
    <property type="match status" value="1"/>
</dbReference>
<dbReference type="InterPro" id="IPR037217">
    <property type="entry name" value="Trp/Indoleamine_2_3_dOase-like"/>
</dbReference>